<evidence type="ECO:0000256" key="1">
    <source>
        <dbReference type="SAM" id="MobiDB-lite"/>
    </source>
</evidence>
<evidence type="ECO:0000313" key="3">
    <source>
        <dbReference type="Proteomes" id="UP000314294"/>
    </source>
</evidence>
<evidence type="ECO:0000313" key="2">
    <source>
        <dbReference type="EMBL" id="TNN26803.1"/>
    </source>
</evidence>
<feature type="compositionally biased region" description="Polar residues" evidence="1">
    <location>
        <begin position="77"/>
        <end position="86"/>
    </location>
</feature>
<dbReference type="Proteomes" id="UP000314294">
    <property type="component" value="Unassembled WGS sequence"/>
</dbReference>
<comment type="caution">
    <text evidence="2">The sequence shown here is derived from an EMBL/GenBank/DDBJ whole genome shotgun (WGS) entry which is preliminary data.</text>
</comment>
<accession>A0A4Z2EDK4</accession>
<sequence length="119" mass="13059">MKEESEGHFTPTVEMFGPNPGFPWLNPEHFGTATADLIGKLNRDSDEIFVAEVQRHGNRTREALDSCRSNRDEEPKTSGSDELSSVPSALGLLHAASELRSSLGAERAHCAARRHCLDT</sequence>
<name>A0A4Z2EDK4_9TELE</name>
<keyword evidence="3" id="KW-1185">Reference proteome</keyword>
<proteinExistence type="predicted"/>
<protein>
    <submittedName>
        <fullName evidence="2">Uncharacterized protein</fullName>
    </submittedName>
</protein>
<feature type="compositionally biased region" description="Basic and acidic residues" evidence="1">
    <location>
        <begin position="59"/>
        <end position="76"/>
    </location>
</feature>
<gene>
    <name evidence="2" type="ORF">EYF80_063060</name>
</gene>
<dbReference type="EMBL" id="SRLO01009454">
    <property type="protein sequence ID" value="TNN26803.1"/>
    <property type="molecule type" value="Genomic_DNA"/>
</dbReference>
<organism evidence="2 3">
    <name type="scientific">Liparis tanakae</name>
    <name type="common">Tanaka's snailfish</name>
    <dbReference type="NCBI Taxonomy" id="230148"/>
    <lineage>
        <taxon>Eukaryota</taxon>
        <taxon>Metazoa</taxon>
        <taxon>Chordata</taxon>
        <taxon>Craniata</taxon>
        <taxon>Vertebrata</taxon>
        <taxon>Euteleostomi</taxon>
        <taxon>Actinopterygii</taxon>
        <taxon>Neopterygii</taxon>
        <taxon>Teleostei</taxon>
        <taxon>Neoteleostei</taxon>
        <taxon>Acanthomorphata</taxon>
        <taxon>Eupercaria</taxon>
        <taxon>Perciformes</taxon>
        <taxon>Cottioidei</taxon>
        <taxon>Cottales</taxon>
        <taxon>Liparidae</taxon>
        <taxon>Liparis</taxon>
    </lineage>
</organism>
<feature type="region of interest" description="Disordered" evidence="1">
    <location>
        <begin position="59"/>
        <end position="86"/>
    </location>
</feature>
<reference evidence="2 3" key="1">
    <citation type="submission" date="2019-03" db="EMBL/GenBank/DDBJ databases">
        <title>First draft genome of Liparis tanakae, snailfish: a comprehensive survey of snailfish specific genes.</title>
        <authorList>
            <person name="Kim W."/>
            <person name="Song I."/>
            <person name="Jeong J.-H."/>
            <person name="Kim D."/>
            <person name="Kim S."/>
            <person name="Ryu S."/>
            <person name="Song J.Y."/>
            <person name="Lee S.K."/>
        </authorList>
    </citation>
    <scope>NUCLEOTIDE SEQUENCE [LARGE SCALE GENOMIC DNA]</scope>
    <source>
        <tissue evidence="2">Muscle</tissue>
    </source>
</reference>
<dbReference type="AlphaFoldDB" id="A0A4Z2EDK4"/>